<comment type="caution">
    <text evidence="2">The sequence shown here is derived from an EMBL/GenBank/DDBJ whole genome shotgun (WGS) entry which is preliminary data.</text>
</comment>
<dbReference type="Pfam" id="PF13401">
    <property type="entry name" value="AAA_22"/>
    <property type="match status" value="1"/>
</dbReference>
<sequence length="327" mass="36920">MMDNRSEMSIEDRKLYIEQQYILQPKDRELEGLMTRFTENAERALKGGGSKMPILFVIGESNTGKSHALKRLFSTMDAFQPRIDVNGKVRRRLLSMDCESDCSPKALAEAILDKWNITVGGRPNAPTLWRMVKRQLRDQEILYLHLDEMQHVTVGDTDLAIGKVQDAVKSLTQIDGWPLHLIVSGMPGVVDFLESKEVKNRSQVQYLDLMEVRARTVTAMEKVVAMIVCDHAGRRCGWSNEDEVPGRLIVAAGGEFATLILLVREACFRALDQKKEAVTMDDLAMVYKARNANLKRDNPFTTDDWKSIVRANSTSHIGVGSVRGRRK</sequence>
<dbReference type="Gene3D" id="3.40.50.300">
    <property type="entry name" value="P-loop containing nucleotide triphosphate hydrolases"/>
    <property type="match status" value="1"/>
</dbReference>
<protein>
    <recommendedName>
        <fullName evidence="1">ORC1/DEAH AAA+ ATPase domain-containing protein</fullName>
    </recommendedName>
</protein>
<reference evidence="2 3" key="1">
    <citation type="submission" date="2018-08" db="EMBL/GenBank/DDBJ databases">
        <title>Genome sequencing of Agrobacterium vitis strain ICMP 10754.</title>
        <authorList>
            <person name="Visnovsky S.B."/>
            <person name="Pitman A.R."/>
        </authorList>
    </citation>
    <scope>NUCLEOTIDE SEQUENCE [LARGE SCALE GENOMIC DNA]</scope>
    <source>
        <strain evidence="2 3">ICMP 10754</strain>
    </source>
</reference>
<dbReference type="InterPro" id="IPR027417">
    <property type="entry name" value="P-loop_NTPase"/>
</dbReference>
<organism evidence="2 3">
    <name type="scientific">Agrobacterium vitis</name>
    <name type="common">Rhizobium vitis</name>
    <dbReference type="NCBI Taxonomy" id="373"/>
    <lineage>
        <taxon>Bacteria</taxon>
        <taxon>Pseudomonadati</taxon>
        <taxon>Pseudomonadota</taxon>
        <taxon>Alphaproteobacteria</taxon>
        <taxon>Hyphomicrobiales</taxon>
        <taxon>Rhizobiaceae</taxon>
        <taxon>Rhizobium/Agrobacterium group</taxon>
        <taxon>Agrobacterium</taxon>
    </lineage>
</organism>
<dbReference type="InterPro" id="IPR049945">
    <property type="entry name" value="AAA_22"/>
</dbReference>
<evidence type="ECO:0000313" key="2">
    <source>
        <dbReference type="EMBL" id="KAA3529774.1"/>
    </source>
</evidence>
<evidence type="ECO:0000313" key="3">
    <source>
        <dbReference type="Proteomes" id="UP000436911"/>
    </source>
</evidence>
<accession>A0A368NPJ2</accession>
<dbReference type="GO" id="GO:0016887">
    <property type="term" value="F:ATP hydrolysis activity"/>
    <property type="evidence" value="ECO:0007669"/>
    <property type="project" value="InterPro"/>
</dbReference>
<dbReference type="SUPFAM" id="SSF52540">
    <property type="entry name" value="P-loop containing nucleoside triphosphate hydrolases"/>
    <property type="match status" value="1"/>
</dbReference>
<gene>
    <name evidence="2" type="ORF">DXT89_08735</name>
</gene>
<dbReference type="GeneID" id="60683887"/>
<dbReference type="OrthoDB" id="5288220at2"/>
<dbReference type="AlphaFoldDB" id="A0A368NPJ2"/>
<dbReference type="Proteomes" id="UP000436911">
    <property type="component" value="Unassembled WGS sequence"/>
</dbReference>
<dbReference type="RefSeq" id="WP_060718550.1">
    <property type="nucleotide sequence ID" value="NZ_CP055265.1"/>
</dbReference>
<proteinExistence type="predicted"/>
<name>A0A368NPJ2_AGRVI</name>
<dbReference type="EMBL" id="QUSG01000003">
    <property type="protein sequence ID" value="KAA3529774.1"/>
    <property type="molecule type" value="Genomic_DNA"/>
</dbReference>
<evidence type="ECO:0000259" key="1">
    <source>
        <dbReference type="Pfam" id="PF13401"/>
    </source>
</evidence>
<feature type="domain" description="ORC1/DEAH AAA+ ATPase" evidence="1">
    <location>
        <begin position="54"/>
        <end position="189"/>
    </location>
</feature>